<protein>
    <recommendedName>
        <fullName evidence="6">Putative tRNA (cytidine(34)-2'-O)-methyltransferase</fullName>
        <ecNumber evidence="6">2.1.1.207</ecNumber>
    </recommendedName>
    <alternativeName>
        <fullName evidence="6">tRNA (cytidine/uridine-2'-O-)-methyltransferase</fullName>
    </alternativeName>
</protein>
<accession>A0ABU7MLG4</accession>
<dbReference type="Gene3D" id="3.40.1280.10">
    <property type="match status" value="1"/>
</dbReference>
<comment type="similarity">
    <text evidence="6">Belongs to the class IV-like SAM-binding methyltransferase superfamily. RNA methyltransferase TrmH family. TrmL subfamily.</text>
</comment>
<dbReference type="PANTHER" id="PTHR42971">
    <property type="entry name" value="TRNA (CYTIDINE(34)-2'-O)-METHYLTRANSFERASE"/>
    <property type="match status" value="1"/>
</dbReference>
<dbReference type="PANTHER" id="PTHR42971:SF1">
    <property type="entry name" value="TRNA (CYTIDINE(34)-2'-O)-METHYLTRANSFERASE"/>
    <property type="match status" value="1"/>
</dbReference>
<comment type="catalytic activity">
    <reaction evidence="6">
        <text>5-carboxymethylaminomethyluridine(34) in tRNA(Leu) + S-adenosyl-L-methionine = 5-carboxymethylaminomethyl-2'-O-methyluridine(34) in tRNA(Leu) + S-adenosyl-L-homocysteine + H(+)</text>
        <dbReference type="Rhea" id="RHEA:43088"/>
        <dbReference type="Rhea" id="RHEA-COMP:10333"/>
        <dbReference type="Rhea" id="RHEA-COMP:10334"/>
        <dbReference type="ChEBI" id="CHEBI:15378"/>
        <dbReference type="ChEBI" id="CHEBI:57856"/>
        <dbReference type="ChEBI" id="CHEBI:59789"/>
        <dbReference type="ChEBI" id="CHEBI:74508"/>
        <dbReference type="ChEBI" id="CHEBI:74511"/>
        <dbReference type="EC" id="2.1.1.207"/>
    </reaction>
</comment>
<keyword evidence="5 6" id="KW-0819">tRNA processing</keyword>
<keyword evidence="4 6" id="KW-0949">S-adenosyl-L-methionine</keyword>
<comment type="function">
    <text evidence="6">Could methylate the ribose at the nucleotide 34 wobble position in tRNA.</text>
</comment>
<keyword evidence="3 6" id="KW-0808">Transferase</keyword>
<evidence type="ECO:0000256" key="6">
    <source>
        <dbReference type="HAMAP-Rule" id="MF_01885"/>
    </source>
</evidence>
<evidence type="ECO:0000256" key="4">
    <source>
        <dbReference type="ARBA" id="ARBA00022691"/>
    </source>
</evidence>
<feature type="binding site" evidence="6">
    <location>
        <position position="128"/>
    </location>
    <ligand>
        <name>S-adenosyl-L-methionine</name>
        <dbReference type="ChEBI" id="CHEBI:59789"/>
    </ligand>
</feature>
<feature type="binding site" evidence="6">
    <location>
        <position position="79"/>
    </location>
    <ligand>
        <name>S-adenosyl-L-methionine</name>
        <dbReference type="ChEBI" id="CHEBI:59789"/>
    </ligand>
</feature>
<dbReference type="InterPro" id="IPR001537">
    <property type="entry name" value="SpoU_MeTrfase"/>
</dbReference>
<dbReference type="InterPro" id="IPR029026">
    <property type="entry name" value="tRNA_m1G_MTases_N"/>
</dbReference>
<evidence type="ECO:0000259" key="7">
    <source>
        <dbReference type="Pfam" id="PF00588"/>
    </source>
</evidence>
<evidence type="ECO:0000256" key="1">
    <source>
        <dbReference type="ARBA" id="ARBA00022490"/>
    </source>
</evidence>
<proteinExistence type="inferred from homology"/>
<dbReference type="InterPro" id="IPR029028">
    <property type="entry name" value="Alpha/beta_knot_MTases"/>
</dbReference>
<feature type="domain" description="tRNA/rRNA methyltransferase SpoU type" evidence="7">
    <location>
        <begin position="2"/>
        <end position="146"/>
    </location>
</feature>
<organism evidence="8 9">
    <name type="scientific">Mycoplasmopsis ciconiae</name>
    <dbReference type="NCBI Taxonomy" id="561067"/>
    <lineage>
        <taxon>Bacteria</taxon>
        <taxon>Bacillati</taxon>
        <taxon>Mycoplasmatota</taxon>
        <taxon>Mycoplasmoidales</taxon>
        <taxon>Metamycoplasmataceae</taxon>
        <taxon>Mycoplasmopsis</taxon>
    </lineage>
</organism>
<evidence type="ECO:0000313" key="8">
    <source>
        <dbReference type="EMBL" id="MEE3928376.1"/>
    </source>
</evidence>
<dbReference type="HAMAP" id="MF_01885">
    <property type="entry name" value="tRNA_methyltr_TrmL"/>
    <property type="match status" value="1"/>
</dbReference>
<evidence type="ECO:0000256" key="2">
    <source>
        <dbReference type="ARBA" id="ARBA00022603"/>
    </source>
</evidence>
<dbReference type="RefSeq" id="WP_330500788.1">
    <property type="nucleotide sequence ID" value="NZ_JAZDWZ010000006.1"/>
</dbReference>
<feature type="binding site" evidence="6">
    <location>
        <position position="107"/>
    </location>
    <ligand>
        <name>S-adenosyl-L-methionine</name>
        <dbReference type="ChEBI" id="CHEBI:59789"/>
    </ligand>
</feature>
<evidence type="ECO:0000256" key="3">
    <source>
        <dbReference type="ARBA" id="ARBA00022679"/>
    </source>
</evidence>
<dbReference type="PIRSF" id="PIRSF029256">
    <property type="entry name" value="SpoU_TrmH_prd"/>
    <property type="match status" value="1"/>
</dbReference>
<keyword evidence="9" id="KW-1185">Reference proteome</keyword>
<dbReference type="EC" id="2.1.1.207" evidence="6"/>
<dbReference type="EMBL" id="JAZDWZ010000006">
    <property type="protein sequence ID" value="MEE3928376.1"/>
    <property type="molecule type" value="Genomic_DNA"/>
</dbReference>
<dbReference type="Proteomes" id="UP001344817">
    <property type="component" value="Unassembled WGS sequence"/>
</dbReference>
<dbReference type="SUPFAM" id="SSF75217">
    <property type="entry name" value="alpha/beta knot"/>
    <property type="match status" value="1"/>
</dbReference>
<dbReference type="Pfam" id="PF00588">
    <property type="entry name" value="SpoU_methylase"/>
    <property type="match status" value="1"/>
</dbReference>
<dbReference type="InterPro" id="IPR016914">
    <property type="entry name" value="TrmL"/>
</dbReference>
<dbReference type="CDD" id="cd18094">
    <property type="entry name" value="SpoU-like_TrmL"/>
    <property type="match status" value="1"/>
</dbReference>
<name>A0ABU7MLG4_9BACT</name>
<reference evidence="8" key="1">
    <citation type="submission" date="2024-01" db="EMBL/GenBank/DDBJ databases">
        <title>Genome sequence of Mycoplasma ciconiae type strain DSM 25251.</title>
        <authorList>
            <person name="Spergser J."/>
        </authorList>
    </citation>
    <scope>NUCLEOTIDE SEQUENCE [LARGE SCALE GENOMIC DNA]</scope>
    <source>
        <strain evidence="8">DSM 25251</strain>
    </source>
</reference>
<dbReference type="GO" id="GO:0032259">
    <property type="term" value="P:methylation"/>
    <property type="evidence" value="ECO:0007669"/>
    <property type="project" value="UniProtKB-KW"/>
</dbReference>
<feature type="binding site" evidence="6">
    <location>
        <position position="136"/>
    </location>
    <ligand>
        <name>S-adenosyl-L-methionine</name>
        <dbReference type="ChEBI" id="CHEBI:59789"/>
    </ligand>
</feature>
<comment type="catalytic activity">
    <reaction evidence="6">
        <text>cytidine(34) in tRNA + S-adenosyl-L-methionine = 2'-O-methylcytidine(34) in tRNA + S-adenosyl-L-homocysteine + H(+)</text>
        <dbReference type="Rhea" id="RHEA:43084"/>
        <dbReference type="Rhea" id="RHEA-COMP:10331"/>
        <dbReference type="Rhea" id="RHEA-COMP:10332"/>
        <dbReference type="ChEBI" id="CHEBI:15378"/>
        <dbReference type="ChEBI" id="CHEBI:57856"/>
        <dbReference type="ChEBI" id="CHEBI:59789"/>
        <dbReference type="ChEBI" id="CHEBI:74495"/>
        <dbReference type="ChEBI" id="CHEBI:82748"/>
        <dbReference type="EC" id="2.1.1.207"/>
    </reaction>
</comment>
<dbReference type="GO" id="GO:0008168">
    <property type="term" value="F:methyltransferase activity"/>
    <property type="evidence" value="ECO:0007669"/>
    <property type="project" value="UniProtKB-KW"/>
</dbReference>
<sequence length="176" mass="20654">MLNIVLYQPEICPNTGNIIRTCFALGAKLHIIKPIGFDLHPKFLRRYGAGRMLSDIEHEVHASYQDFYNKYKDKNIFYITRYGLKTYDQVDYKQTLDKNQEIWLMFGRESTGIDKQILSQNIDNCLRIPMVSAMRSINLANCVCIVGFEVMRQLDWRDLSLYEVQKGKEFLLNDNN</sequence>
<keyword evidence="2 6" id="KW-0489">Methyltransferase</keyword>
<evidence type="ECO:0000313" key="9">
    <source>
        <dbReference type="Proteomes" id="UP001344817"/>
    </source>
</evidence>
<gene>
    <name evidence="8" type="ORF">V2E24_02180</name>
</gene>
<keyword evidence="1 6" id="KW-0963">Cytoplasm</keyword>
<comment type="subcellular location">
    <subcellularLocation>
        <location evidence="6">Cytoplasm</location>
    </subcellularLocation>
</comment>
<evidence type="ECO:0000256" key="5">
    <source>
        <dbReference type="ARBA" id="ARBA00022694"/>
    </source>
</evidence>
<comment type="caution">
    <text evidence="8">The sequence shown here is derived from an EMBL/GenBank/DDBJ whole genome shotgun (WGS) entry which is preliminary data.</text>
</comment>